<evidence type="ECO:0000313" key="2">
    <source>
        <dbReference type="Proteomes" id="UP000011996"/>
    </source>
</evidence>
<dbReference type="PATRIC" id="fig|1263868.3.peg.6279"/>
<accession>M5RX06</accession>
<reference evidence="1 2" key="1">
    <citation type="journal article" date="2013" name="Mar. Genomics">
        <title>Expression of sulfatases in Rhodopirellula baltica and the diversity of sulfatases in the genus Rhodopirellula.</title>
        <authorList>
            <person name="Wegner C.E."/>
            <person name="Richter-Heitmann T."/>
            <person name="Klindworth A."/>
            <person name="Klockow C."/>
            <person name="Richter M."/>
            <person name="Achstetter T."/>
            <person name="Glockner F.O."/>
            <person name="Harder J."/>
        </authorList>
    </citation>
    <scope>NUCLEOTIDE SEQUENCE [LARGE SCALE GENOMIC DNA]</scope>
    <source>
        <strain evidence="1 2">SH398</strain>
    </source>
</reference>
<protein>
    <submittedName>
        <fullName evidence="1">Uncharacterized protein</fullName>
    </submittedName>
</protein>
<name>M5RX06_9BACT</name>
<comment type="caution">
    <text evidence="1">The sequence shown here is derived from an EMBL/GenBank/DDBJ whole genome shotgun (WGS) entry which is preliminary data.</text>
</comment>
<sequence length="57" mass="6407">MRYDRSLGTPARDSLHRVLDTRARGDLDGQECPSYVAANHGWLSHPKMISNVKSLAR</sequence>
<evidence type="ECO:0000313" key="1">
    <source>
        <dbReference type="EMBL" id="EMI23731.1"/>
    </source>
</evidence>
<dbReference type="Proteomes" id="UP000011996">
    <property type="component" value="Unassembled WGS sequence"/>
</dbReference>
<gene>
    <name evidence="1" type="ORF">RESH_05797</name>
</gene>
<dbReference type="STRING" id="1263868.RESH_05797"/>
<dbReference type="EMBL" id="ANOF01000186">
    <property type="protein sequence ID" value="EMI23731.1"/>
    <property type="molecule type" value="Genomic_DNA"/>
</dbReference>
<organism evidence="1 2">
    <name type="scientific">Rhodopirellula europaea SH398</name>
    <dbReference type="NCBI Taxonomy" id="1263868"/>
    <lineage>
        <taxon>Bacteria</taxon>
        <taxon>Pseudomonadati</taxon>
        <taxon>Planctomycetota</taxon>
        <taxon>Planctomycetia</taxon>
        <taxon>Pirellulales</taxon>
        <taxon>Pirellulaceae</taxon>
        <taxon>Rhodopirellula</taxon>
    </lineage>
</organism>
<dbReference type="AlphaFoldDB" id="M5RX06"/>
<proteinExistence type="predicted"/>